<comment type="pathway">
    <text evidence="2 5">Protein modification; protein ubiquitination.</text>
</comment>
<dbReference type="InterPro" id="IPR011989">
    <property type="entry name" value="ARM-like"/>
</dbReference>
<gene>
    <name evidence="7" type="ORF">DCAR_0625654</name>
</gene>
<dbReference type="SUPFAM" id="SSF48371">
    <property type="entry name" value="ARM repeat"/>
    <property type="match status" value="1"/>
</dbReference>
<dbReference type="Gene3D" id="1.25.10.10">
    <property type="entry name" value="Leucine-rich Repeat Variant"/>
    <property type="match status" value="1"/>
</dbReference>
<dbReference type="InterPro" id="IPR045210">
    <property type="entry name" value="RING-Ubox_PUB"/>
</dbReference>
<accession>A0A164WLA3</accession>
<keyword evidence="4 5" id="KW-0833">Ubl conjugation pathway</keyword>
<dbReference type="AlphaFoldDB" id="A0A164WLA3"/>
<comment type="function">
    <text evidence="5">Functions as an E3 ubiquitin ligase.</text>
</comment>
<keyword evidence="3 5" id="KW-0808">Transferase</keyword>
<dbReference type="Pfam" id="PF04564">
    <property type="entry name" value="U-box"/>
    <property type="match status" value="1"/>
</dbReference>
<proteinExistence type="predicted"/>
<dbReference type="EC" id="2.3.2.27" evidence="5"/>
<dbReference type="InterPro" id="IPR003613">
    <property type="entry name" value="Ubox_domain"/>
</dbReference>
<organism evidence="7 8">
    <name type="scientific">Daucus carota subsp. sativus</name>
    <name type="common">Carrot</name>
    <dbReference type="NCBI Taxonomy" id="79200"/>
    <lineage>
        <taxon>Eukaryota</taxon>
        <taxon>Viridiplantae</taxon>
        <taxon>Streptophyta</taxon>
        <taxon>Embryophyta</taxon>
        <taxon>Tracheophyta</taxon>
        <taxon>Spermatophyta</taxon>
        <taxon>Magnoliopsida</taxon>
        <taxon>eudicotyledons</taxon>
        <taxon>Gunneridae</taxon>
        <taxon>Pentapetalae</taxon>
        <taxon>asterids</taxon>
        <taxon>campanulids</taxon>
        <taxon>Apiales</taxon>
        <taxon>Apiaceae</taxon>
        <taxon>Apioideae</taxon>
        <taxon>Scandiceae</taxon>
        <taxon>Daucinae</taxon>
        <taxon>Daucus</taxon>
        <taxon>Daucus sect. Daucus</taxon>
    </lineage>
</organism>
<dbReference type="Pfam" id="PF25598">
    <property type="entry name" value="ARM_PUB"/>
    <property type="match status" value="1"/>
</dbReference>
<dbReference type="PROSITE" id="PS51698">
    <property type="entry name" value="U_BOX"/>
    <property type="match status" value="1"/>
</dbReference>
<feature type="domain" description="U-box" evidence="6">
    <location>
        <begin position="5"/>
        <end position="81"/>
    </location>
</feature>
<name>A0A164WLA3_DAUCS</name>
<evidence type="ECO:0000256" key="3">
    <source>
        <dbReference type="ARBA" id="ARBA00022679"/>
    </source>
</evidence>
<evidence type="ECO:0000256" key="5">
    <source>
        <dbReference type="RuleBase" id="RU369093"/>
    </source>
</evidence>
<protein>
    <recommendedName>
        <fullName evidence="5 6">U-box domain-containing protein</fullName>
        <ecNumber evidence="5">2.3.2.27</ecNumber>
    </recommendedName>
    <alternativeName>
        <fullName evidence="5">RING-type E3 ubiquitin transferase PUB</fullName>
    </alternativeName>
</protein>
<dbReference type="OrthoDB" id="10064100at2759"/>
<dbReference type="InterPro" id="IPR058678">
    <property type="entry name" value="ARM_PUB"/>
</dbReference>
<keyword evidence="8" id="KW-1185">Reference proteome</keyword>
<evidence type="ECO:0000256" key="1">
    <source>
        <dbReference type="ARBA" id="ARBA00000900"/>
    </source>
</evidence>
<evidence type="ECO:0000313" key="7">
    <source>
        <dbReference type="EMBL" id="WOH06231.1"/>
    </source>
</evidence>
<reference evidence="7" key="2">
    <citation type="submission" date="2022-03" db="EMBL/GenBank/DDBJ databases">
        <title>Draft title - Genomic analysis of global carrot germplasm unveils the trajectory of domestication and the origin of high carotenoid orange carrot.</title>
        <authorList>
            <person name="Iorizzo M."/>
            <person name="Ellison S."/>
            <person name="Senalik D."/>
            <person name="Macko-Podgorni A."/>
            <person name="Grzebelus D."/>
            <person name="Bostan H."/>
            <person name="Rolling W."/>
            <person name="Curaba J."/>
            <person name="Simon P."/>
        </authorList>
    </citation>
    <scope>NUCLEOTIDE SEQUENCE</scope>
    <source>
        <tissue evidence="7">Leaf</tissue>
    </source>
</reference>
<sequence length="420" mass="46922">MEDAEVPEFFICPISLQIMKDPVIAITGITYDRSSIEKWLSHGHDAICPVSKQPLPRNSTLTPNRILSKLIQTWHTTNSKPTIDHHVPDPDDYMITKPYITTLLANLSNPDLFMKSLTNLEVVAAMAKENYVYGKLLVEAGVAKAMVSFVITCYKNSKTHGLLLALYILLLIYKISPSKTREYILLAKTDEIIDSLIWALGISSCDHTTTKAIRNHAMILLKIFVENTSSNLQEKLKPDFFKTIVNALSKTSLMTQHGTKAALHIMFGACTVGKNRIMMVEAGAVFVIIELELSGLVREKRTSELSMQVLFNLCRSADGRAELLRHAAGIAVVTKRMMKVSPMLDEAAVSIISLISKFSGTDWVVNEMLRVGTVSRLCMVLQSNCDSGLKEKAMEILRRHTHVWKDSPCADHLLLTMYTK</sequence>
<dbReference type="EMBL" id="CP093348">
    <property type="protein sequence ID" value="WOH06231.1"/>
    <property type="molecule type" value="Genomic_DNA"/>
</dbReference>
<dbReference type="InterPro" id="IPR013083">
    <property type="entry name" value="Znf_RING/FYVE/PHD"/>
</dbReference>
<dbReference type="PANTHER" id="PTHR22849:SF24">
    <property type="entry name" value="E3 UBIQUITIN-PROTEIN LIGASE PUB24"/>
    <property type="match status" value="1"/>
</dbReference>
<dbReference type="SUPFAM" id="SSF57850">
    <property type="entry name" value="RING/U-box"/>
    <property type="match status" value="1"/>
</dbReference>
<evidence type="ECO:0000313" key="8">
    <source>
        <dbReference type="Proteomes" id="UP000077755"/>
    </source>
</evidence>
<comment type="catalytic activity">
    <reaction evidence="1 5">
        <text>S-ubiquitinyl-[E2 ubiquitin-conjugating enzyme]-L-cysteine + [acceptor protein]-L-lysine = [E2 ubiquitin-conjugating enzyme]-L-cysteine + N(6)-ubiquitinyl-[acceptor protein]-L-lysine.</text>
        <dbReference type="EC" id="2.3.2.27"/>
    </reaction>
</comment>
<dbReference type="Proteomes" id="UP000077755">
    <property type="component" value="Chromosome 6"/>
</dbReference>
<evidence type="ECO:0000256" key="4">
    <source>
        <dbReference type="ARBA" id="ARBA00022786"/>
    </source>
</evidence>
<dbReference type="InterPro" id="IPR016024">
    <property type="entry name" value="ARM-type_fold"/>
</dbReference>
<dbReference type="OMA" id="CATYLKD"/>
<dbReference type="Gene3D" id="3.30.40.10">
    <property type="entry name" value="Zinc/RING finger domain, C3HC4 (zinc finger)"/>
    <property type="match status" value="1"/>
</dbReference>
<dbReference type="SMART" id="SM00504">
    <property type="entry name" value="Ubox"/>
    <property type="match status" value="1"/>
</dbReference>
<dbReference type="KEGG" id="dcr:108226262"/>
<evidence type="ECO:0000259" key="6">
    <source>
        <dbReference type="PROSITE" id="PS51698"/>
    </source>
</evidence>
<dbReference type="PANTHER" id="PTHR22849">
    <property type="entry name" value="WDSAM1 PROTEIN"/>
    <property type="match status" value="1"/>
</dbReference>
<dbReference type="Gramene" id="KZM91935">
    <property type="protein sequence ID" value="KZM91935"/>
    <property type="gene ID" value="DCAR_020700"/>
</dbReference>
<dbReference type="CDD" id="cd16664">
    <property type="entry name" value="RING-Ubox_PUB"/>
    <property type="match status" value="1"/>
</dbReference>
<reference evidence="7" key="1">
    <citation type="journal article" date="2016" name="Nat. Genet.">
        <title>A high-quality carrot genome assembly provides new insights into carotenoid accumulation and asterid genome evolution.</title>
        <authorList>
            <person name="Iorizzo M."/>
            <person name="Ellison S."/>
            <person name="Senalik D."/>
            <person name="Zeng P."/>
            <person name="Satapoomin P."/>
            <person name="Huang J."/>
            <person name="Bowman M."/>
            <person name="Iovene M."/>
            <person name="Sanseverino W."/>
            <person name="Cavagnaro P."/>
            <person name="Yildiz M."/>
            <person name="Macko-Podgorni A."/>
            <person name="Moranska E."/>
            <person name="Grzebelus E."/>
            <person name="Grzebelus D."/>
            <person name="Ashrafi H."/>
            <person name="Zheng Z."/>
            <person name="Cheng S."/>
            <person name="Spooner D."/>
            <person name="Van Deynze A."/>
            <person name="Simon P."/>
        </authorList>
    </citation>
    <scope>NUCLEOTIDE SEQUENCE</scope>
    <source>
        <tissue evidence="7">Leaf</tissue>
    </source>
</reference>
<dbReference type="InterPro" id="IPR045185">
    <property type="entry name" value="PUB22/23/24-like"/>
</dbReference>
<dbReference type="GO" id="GO:0016567">
    <property type="term" value="P:protein ubiquitination"/>
    <property type="evidence" value="ECO:0007669"/>
    <property type="project" value="UniProtKB-UniRule"/>
</dbReference>
<dbReference type="GO" id="GO:0061630">
    <property type="term" value="F:ubiquitin protein ligase activity"/>
    <property type="evidence" value="ECO:0007669"/>
    <property type="project" value="UniProtKB-UniRule"/>
</dbReference>
<evidence type="ECO:0000256" key="2">
    <source>
        <dbReference type="ARBA" id="ARBA00004906"/>
    </source>
</evidence>